<protein>
    <submittedName>
        <fullName evidence="2">Uncharacterized protein</fullName>
    </submittedName>
</protein>
<name>A0A5C7GSL0_9ROSI</name>
<dbReference type="PANTHER" id="PTHR33156">
    <property type="entry name" value="OS02G0230000 PROTEIN"/>
    <property type="match status" value="1"/>
</dbReference>
<evidence type="ECO:0000313" key="3">
    <source>
        <dbReference type="Proteomes" id="UP000323000"/>
    </source>
</evidence>
<comment type="caution">
    <text evidence="2">The sequence shown here is derived from an EMBL/GenBank/DDBJ whole genome shotgun (WGS) entry which is preliminary data.</text>
</comment>
<proteinExistence type="predicted"/>
<dbReference type="Proteomes" id="UP000323000">
    <property type="component" value="Chromosome 13"/>
</dbReference>
<evidence type="ECO:0000256" key="1">
    <source>
        <dbReference type="SAM" id="MobiDB-lite"/>
    </source>
</evidence>
<dbReference type="OrthoDB" id="736963at2759"/>
<dbReference type="EMBL" id="VAHF01000013">
    <property type="protein sequence ID" value="TXG47459.1"/>
    <property type="molecule type" value="Genomic_DNA"/>
</dbReference>
<dbReference type="GO" id="GO:0005739">
    <property type="term" value="C:mitochondrion"/>
    <property type="evidence" value="ECO:0007669"/>
    <property type="project" value="TreeGrafter"/>
</dbReference>
<gene>
    <name evidence="2" type="ORF">EZV62_026753</name>
</gene>
<dbReference type="AlphaFoldDB" id="A0A5C7GSL0"/>
<feature type="region of interest" description="Disordered" evidence="1">
    <location>
        <begin position="137"/>
        <end position="163"/>
    </location>
</feature>
<sequence>MATHQDDETSNGWPLGLEIMNMRLRVIEGEGEGTQAAPAAVEPDTTHMRTVSFTSLSSSNLDTEVTQFMFAYTLVAANEDVDRLMILLDDVDRLMMLLEDVDGSINDVANGAIIISLETNYVCRHCHQVLPPLQSHRLLQDRRRTQTKSSSQPSSPFRVPKQKPLSHRIFRSPVELSCCVETMLPYHTATASALLTSMLSVSPRIYGWTSEGNFLTFSI</sequence>
<keyword evidence="3" id="KW-1185">Reference proteome</keyword>
<reference evidence="3" key="1">
    <citation type="journal article" date="2019" name="Gigascience">
        <title>De novo genome assembly of the endangered Acer yangbiense, a plant species with extremely small populations endemic to Yunnan Province, China.</title>
        <authorList>
            <person name="Yang J."/>
            <person name="Wariss H.M."/>
            <person name="Tao L."/>
            <person name="Zhang R."/>
            <person name="Yun Q."/>
            <person name="Hollingsworth P."/>
            <person name="Dao Z."/>
            <person name="Luo G."/>
            <person name="Guo H."/>
            <person name="Ma Y."/>
            <person name="Sun W."/>
        </authorList>
    </citation>
    <scope>NUCLEOTIDE SEQUENCE [LARGE SCALE GENOMIC DNA]</scope>
    <source>
        <strain evidence="3">cv. Malutang</strain>
    </source>
</reference>
<dbReference type="InterPro" id="IPR043459">
    <property type="entry name" value="NFD6/NOXY2-like"/>
</dbReference>
<dbReference type="PANTHER" id="PTHR33156:SF59">
    <property type="entry name" value="PROTEIN NUCLEAR FUSION DEFECTIVE 6, CHLOROPLASTIC_MITOCHONDRIAL-LIKE"/>
    <property type="match status" value="1"/>
</dbReference>
<feature type="compositionally biased region" description="Low complexity" evidence="1">
    <location>
        <begin position="147"/>
        <end position="156"/>
    </location>
</feature>
<organism evidence="2 3">
    <name type="scientific">Acer yangbiense</name>
    <dbReference type="NCBI Taxonomy" id="1000413"/>
    <lineage>
        <taxon>Eukaryota</taxon>
        <taxon>Viridiplantae</taxon>
        <taxon>Streptophyta</taxon>
        <taxon>Embryophyta</taxon>
        <taxon>Tracheophyta</taxon>
        <taxon>Spermatophyta</taxon>
        <taxon>Magnoliopsida</taxon>
        <taxon>eudicotyledons</taxon>
        <taxon>Gunneridae</taxon>
        <taxon>Pentapetalae</taxon>
        <taxon>rosids</taxon>
        <taxon>malvids</taxon>
        <taxon>Sapindales</taxon>
        <taxon>Sapindaceae</taxon>
        <taxon>Hippocastanoideae</taxon>
        <taxon>Acereae</taxon>
        <taxon>Acer</taxon>
    </lineage>
</organism>
<evidence type="ECO:0000313" key="2">
    <source>
        <dbReference type="EMBL" id="TXG47459.1"/>
    </source>
</evidence>
<accession>A0A5C7GSL0</accession>